<evidence type="ECO:0000313" key="2">
    <source>
        <dbReference type="EMBL" id="CAB3727916.1"/>
    </source>
</evidence>
<reference evidence="2 3" key="1">
    <citation type="submission" date="2020-04" db="EMBL/GenBank/DDBJ databases">
        <authorList>
            <person name="De Canck E."/>
        </authorList>
    </citation>
    <scope>NUCLEOTIDE SEQUENCE [LARGE SCALE GENOMIC DNA]</scope>
    <source>
        <strain evidence="2 3">LMG 3441</strain>
    </source>
</reference>
<proteinExistence type="predicted"/>
<sequence>MLTTLLFSLLTVTSADAAAAAAFDLNCMIAEKDEGGMLNAAEHCARVDGGTLVFRPGLLGQMDFNADGLSPVFTNRSWYWVRPDGKSAAVVTYDNMADDFDDGLTRGPWSGGMAYYDTQLNRVLATPYEWVDRYSAGLAVVCEGCRKAFTPDGEHSFMTGGEWGAIDRAGKLVLPLRPDAASLMREVEAARAAAPSGPR</sequence>
<dbReference type="EMBL" id="CADIJQ010000008">
    <property type="protein sequence ID" value="CAB3727916.1"/>
    <property type="molecule type" value="Genomic_DNA"/>
</dbReference>
<feature type="signal peptide" evidence="1">
    <location>
        <begin position="1"/>
        <end position="17"/>
    </location>
</feature>
<name>A0A6S7AF56_9BURK</name>
<keyword evidence="1" id="KW-0732">Signal</keyword>
<evidence type="ECO:0000313" key="3">
    <source>
        <dbReference type="Proteomes" id="UP000494269"/>
    </source>
</evidence>
<gene>
    <name evidence="2" type="ORF">LMG3441_04406</name>
</gene>
<dbReference type="Proteomes" id="UP000494269">
    <property type="component" value="Unassembled WGS sequence"/>
</dbReference>
<dbReference type="AlphaFoldDB" id="A0A6S7AF56"/>
<protein>
    <recommendedName>
        <fullName evidence="4">WG repeat-containing protein</fullName>
    </recommendedName>
</protein>
<evidence type="ECO:0008006" key="4">
    <source>
        <dbReference type="Google" id="ProtNLM"/>
    </source>
</evidence>
<keyword evidence="3" id="KW-1185">Reference proteome</keyword>
<accession>A0A6S7AF56</accession>
<feature type="chain" id="PRO_5028954201" description="WG repeat-containing protein" evidence="1">
    <location>
        <begin position="18"/>
        <end position="199"/>
    </location>
</feature>
<dbReference type="RefSeq" id="WP_175170955.1">
    <property type="nucleotide sequence ID" value="NZ_CADIJQ010000008.1"/>
</dbReference>
<evidence type="ECO:0000256" key="1">
    <source>
        <dbReference type="SAM" id="SignalP"/>
    </source>
</evidence>
<organism evidence="2 3">
    <name type="scientific">Achromobacter kerstersii</name>
    <dbReference type="NCBI Taxonomy" id="1353890"/>
    <lineage>
        <taxon>Bacteria</taxon>
        <taxon>Pseudomonadati</taxon>
        <taxon>Pseudomonadota</taxon>
        <taxon>Betaproteobacteria</taxon>
        <taxon>Burkholderiales</taxon>
        <taxon>Alcaligenaceae</taxon>
        <taxon>Achromobacter</taxon>
    </lineage>
</organism>